<keyword evidence="2" id="KW-1185">Reference proteome</keyword>
<protein>
    <submittedName>
        <fullName evidence="1">Uncharacterized protein</fullName>
    </submittedName>
</protein>
<organism evidence="1 2">
    <name type="scientific">Luteolibacter flavescens</name>
    <dbReference type="NCBI Taxonomy" id="1859460"/>
    <lineage>
        <taxon>Bacteria</taxon>
        <taxon>Pseudomonadati</taxon>
        <taxon>Verrucomicrobiota</taxon>
        <taxon>Verrucomicrobiia</taxon>
        <taxon>Verrucomicrobiales</taxon>
        <taxon>Verrucomicrobiaceae</taxon>
        <taxon>Luteolibacter</taxon>
    </lineage>
</organism>
<evidence type="ECO:0000313" key="1">
    <source>
        <dbReference type="EMBL" id="MCW1884849.1"/>
    </source>
</evidence>
<evidence type="ECO:0000313" key="2">
    <source>
        <dbReference type="Proteomes" id="UP001207930"/>
    </source>
</evidence>
<reference evidence="1 2" key="1">
    <citation type="submission" date="2022-10" db="EMBL/GenBank/DDBJ databases">
        <title>Luteolibacter flavescens strain MCCC 1K03193, whole genome shotgun sequencing project.</title>
        <authorList>
            <person name="Zhao G."/>
            <person name="Shen L."/>
        </authorList>
    </citation>
    <scope>NUCLEOTIDE SEQUENCE [LARGE SCALE GENOMIC DNA]</scope>
    <source>
        <strain evidence="1 2">MCCC 1K03193</strain>
    </source>
</reference>
<dbReference type="EMBL" id="JAPDDS010000004">
    <property type="protein sequence ID" value="MCW1884849.1"/>
    <property type="molecule type" value="Genomic_DNA"/>
</dbReference>
<accession>A0ABT3FND4</accession>
<dbReference type="Proteomes" id="UP001207930">
    <property type="component" value="Unassembled WGS sequence"/>
</dbReference>
<gene>
    <name evidence="1" type="ORF">OKA04_08925</name>
</gene>
<name>A0ABT3FND4_9BACT</name>
<comment type="caution">
    <text evidence="1">The sequence shown here is derived from an EMBL/GenBank/DDBJ whole genome shotgun (WGS) entry which is preliminary data.</text>
</comment>
<sequence length="145" mass="16003">MPIDLTDRIQLFRQAGQQLADASSPEDVATLLRVWVTYPLPADAEAIPGTTGGEALERYRVTPASPSITALVSTDIPAAETWDHPVTHLDAATVDLRLISFFDWEVSAPRPFQYLRARIIRADDPVLTGRDALLEAADCRVEYLD</sequence>
<dbReference type="RefSeq" id="WP_264500806.1">
    <property type="nucleotide sequence ID" value="NZ_JAPDDS010000004.1"/>
</dbReference>
<proteinExistence type="predicted"/>